<feature type="region of interest" description="Disordered" evidence="1">
    <location>
        <begin position="506"/>
        <end position="549"/>
    </location>
</feature>
<proteinExistence type="predicted"/>
<evidence type="ECO:0000313" key="3">
    <source>
        <dbReference type="Proteomes" id="UP000601435"/>
    </source>
</evidence>
<feature type="compositionally biased region" description="Basic and acidic residues" evidence="1">
    <location>
        <begin position="515"/>
        <end position="534"/>
    </location>
</feature>
<dbReference type="Proteomes" id="UP000601435">
    <property type="component" value="Unassembled WGS sequence"/>
</dbReference>
<sequence>GQTFAMLKSGIFDRDSDGVITFVECSIGVHKTQHARQMVGKLLPLVAPATGVVAGNWAVLYKAELGLLEPPAGPLMPAPGKDRQPTVRSLESDEAGAWLRLLLFGNTKILPERKVTSHSCKCTCISWAAKFGVSPSELLLLGYHVGDFRMGLTYSRDSAAPTLLLLERILHKVRSGEFVPDATRSGRFKSSARGVPLVEIKDEEWEEREEPQLDACVTTGSSSSDTSEDEAEKSKGRCAELREDGSLHEGLAAQRIKTYRSLAFSMGTPSAAPSEDQFKELAAKVFAVADPSIGDLADIRQLHFEATTLVIQTYKEMVSQESSDGAPLRKLPVPEKRARRENQQGRLSGITMEGELDPAYQLIDACNHQMESSVLYWLPPSKCPKRDVEVIQGFKEKPATLQVEHNVVKMGHQSTPVECDVSDSLKCQWAWMRRGLAYDQCKMITYNVHQRWIQRLLDCLSQELFLLMSRENLKTFRGNAAGELPLDNLINRLSYDQRVQQFLLPMIKGPKGGGKGKDEDKDPPPPQVDDERPQKPKPSARAKEIANVE</sequence>
<feature type="non-terminal residue" evidence="2">
    <location>
        <position position="549"/>
    </location>
</feature>
<evidence type="ECO:0000256" key="1">
    <source>
        <dbReference type="SAM" id="MobiDB-lite"/>
    </source>
</evidence>
<dbReference type="OrthoDB" id="414681at2759"/>
<accession>A0A812PYK1</accession>
<protein>
    <submittedName>
        <fullName evidence="2">NaCP60E protein</fullName>
    </submittedName>
</protein>
<gene>
    <name evidence="2" type="primary">NaCP60E</name>
    <name evidence="2" type="ORF">SNEC2469_LOCUS9679</name>
</gene>
<comment type="caution">
    <text evidence="2">The sequence shown here is derived from an EMBL/GenBank/DDBJ whole genome shotgun (WGS) entry which is preliminary data.</text>
</comment>
<dbReference type="EMBL" id="CAJNJA010015622">
    <property type="protein sequence ID" value="CAE7364882.1"/>
    <property type="molecule type" value="Genomic_DNA"/>
</dbReference>
<reference evidence="2" key="1">
    <citation type="submission" date="2021-02" db="EMBL/GenBank/DDBJ databases">
        <authorList>
            <person name="Dougan E. K."/>
            <person name="Rhodes N."/>
            <person name="Thang M."/>
            <person name="Chan C."/>
        </authorList>
    </citation>
    <scope>NUCLEOTIDE SEQUENCE</scope>
</reference>
<keyword evidence="3" id="KW-1185">Reference proteome</keyword>
<evidence type="ECO:0000313" key="2">
    <source>
        <dbReference type="EMBL" id="CAE7364882.1"/>
    </source>
</evidence>
<feature type="non-terminal residue" evidence="2">
    <location>
        <position position="1"/>
    </location>
</feature>
<name>A0A812PYK1_9DINO</name>
<feature type="region of interest" description="Disordered" evidence="1">
    <location>
        <begin position="203"/>
        <end position="238"/>
    </location>
</feature>
<dbReference type="AlphaFoldDB" id="A0A812PYK1"/>
<organism evidence="2 3">
    <name type="scientific">Symbiodinium necroappetens</name>
    <dbReference type="NCBI Taxonomy" id="1628268"/>
    <lineage>
        <taxon>Eukaryota</taxon>
        <taxon>Sar</taxon>
        <taxon>Alveolata</taxon>
        <taxon>Dinophyceae</taxon>
        <taxon>Suessiales</taxon>
        <taxon>Symbiodiniaceae</taxon>
        <taxon>Symbiodinium</taxon>
    </lineage>
</organism>